<sequence length="115" mass="12110">MPSISDMIAAHPDELLPSLNRRAPPPPQPLIQRAPLAAAHPDELQSSSPVAELLPFGVCSPVARNWSVGSGAPPLSQPLIRRAPPPSQSHSNAPLHYEVLLTPTSSSSIIAAYVC</sequence>
<evidence type="ECO:0000313" key="3">
    <source>
        <dbReference type="Proteomes" id="UP000544331"/>
    </source>
</evidence>
<evidence type="ECO:0000313" key="2">
    <source>
        <dbReference type="EMBL" id="KAF5721054.1"/>
    </source>
</evidence>
<evidence type="ECO:0000256" key="1">
    <source>
        <dbReference type="SAM" id="MobiDB-lite"/>
    </source>
</evidence>
<gene>
    <name evidence="2" type="ORF">FMUND_3801</name>
</gene>
<name>A0A8H5YZG3_9HYPO</name>
<dbReference type="Proteomes" id="UP000544331">
    <property type="component" value="Unassembled WGS sequence"/>
</dbReference>
<comment type="caution">
    <text evidence="2">The sequence shown here is derived from an EMBL/GenBank/DDBJ whole genome shotgun (WGS) entry which is preliminary data.</text>
</comment>
<feature type="region of interest" description="Disordered" evidence="1">
    <location>
        <begin position="1"/>
        <end position="44"/>
    </location>
</feature>
<organism evidence="2 3">
    <name type="scientific">Fusarium mundagurra</name>
    <dbReference type="NCBI Taxonomy" id="1567541"/>
    <lineage>
        <taxon>Eukaryota</taxon>
        <taxon>Fungi</taxon>
        <taxon>Dikarya</taxon>
        <taxon>Ascomycota</taxon>
        <taxon>Pezizomycotina</taxon>
        <taxon>Sordariomycetes</taxon>
        <taxon>Hypocreomycetidae</taxon>
        <taxon>Hypocreales</taxon>
        <taxon>Nectriaceae</taxon>
        <taxon>Fusarium</taxon>
        <taxon>Fusarium fujikuroi species complex</taxon>
    </lineage>
</organism>
<reference evidence="2 3" key="1">
    <citation type="submission" date="2020-05" db="EMBL/GenBank/DDBJ databases">
        <title>Identification and distribution of gene clusters putatively required for synthesis of sphingolipid metabolism inhibitors in phylogenetically diverse species of the filamentous fungus Fusarium.</title>
        <authorList>
            <person name="Kim H.-S."/>
            <person name="Busman M."/>
            <person name="Brown D.W."/>
            <person name="Divon H."/>
            <person name="Uhlig S."/>
            <person name="Proctor R.H."/>
        </authorList>
    </citation>
    <scope>NUCLEOTIDE SEQUENCE [LARGE SCALE GENOMIC DNA]</scope>
    <source>
        <strain evidence="2 3">NRRL 66235</strain>
    </source>
</reference>
<proteinExistence type="predicted"/>
<feature type="compositionally biased region" description="Low complexity" evidence="1">
    <location>
        <begin position="30"/>
        <end position="39"/>
    </location>
</feature>
<dbReference type="AlphaFoldDB" id="A0A8H5YZG3"/>
<protein>
    <submittedName>
        <fullName evidence="2">Uncharacterized protein</fullName>
    </submittedName>
</protein>
<dbReference type="EMBL" id="JAAOAN010000121">
    <property type="protein sequence ID" value="KAF5721054.1"/>
    <property type="molecule type" value="Genomic_DNA"/>
</dbReference>
<accession>A0A8H5YZG3</accession>
<keyword evidence="3" id="KW-1185">Reference proteome</keyword>